<organism evidence="1 2">
    <name type="scientific">Nocardiopsis rhodophaea</name>
    <dbReference type="NCBI Taxonomy" id="280238"/>
    <lineage>
        <taxon>Bacteria</taxon>
        <taxon>Bacillati</taxon>
        <taxon>Actinomycetota</taxon>
        <taxon>Actinomycetes</taxon>
        <taxon>Streptosporangiales</taxon>
        <taxon>Nocardiopsidaceae</taxon>
        <taxon>Nocardiopsis</taxon>
    </lineage>
</organism>
<dbReference type="RefSeq" id="WP_344105696.1">
    <property type="nucleotide sequence ID" value="NZ_BAAAPC010000009.1"/>
</dbReference>
<name>A0ABN2T2C6_9ACTN</name>
<evidence type="ECO:0000313" key="2">
    <source>
        <dbReference type="Proteomes" id="UP001501585"/>
    </source>
</evidence>
<sequence length="51" mass="6043">MDEDDLDAREREVLAYAQRERLPLDEASVADALDDLHKAREDRLRIRHTRP</sequence>
<evidence type="ECO:0000313" key="1">
    <source>
        <dbReference type="EMBL" id="GAA1996544.1"/>
    </source>
</evidence>
<keyword evidence="2" id="KW-1185">Reference proteome</keyword>
<proteinExistence type="predicted"/>
<dbReference type="EMBL" id="BAAAPC010000009">
    <property type="protein sequence ID" value="GAA1996544.1"/>
    <property type="molecule type" value="Genomic_DNA"/>
</dbReference>
<comment type="caution">
    <text evidence="1">The sequence shown here is derived from an EMBL/GenBank/DDBJ whole genome shotgun (WGS) entry which is preliminary data.</text>
</comment>
<protein>
    <submittedName>
        <fullName evidence="1">Uncharacterized protein</fullName>
    </submittedName>
</protein>
<dbReference type="Proteomes" id="UP001501585">
    <property type="component" value="Unassembled WGS sequence"/>
</dbReference>
<gene>
    <name evidence="1" type="ORF">GCM10009799_24180</name>
</gene>
<accession>A0ABN2T2C6</accession>
<reference evidence="2" key="1">
    <citation type="journal article" date="2019" name="Int. J. Syst. Evol. Microbiol.">
        <title>The Global Catalogue of Microorganisms (GCM) 10K type strain sequencing project: providing services to taxonomists for standard genome sequencing and annotation.</title>
        <authorList>
            <consortium name="The Broad Institute Genomics Platform"/>
            <consortium name="The Broad Institute Genome Sequencing Center for Infectious Disease"/>
            <person name="Wu L."/>
            <person name="Ma J."/>
        </authorList>
    </citation>
    <scope>NUCLEOTIDE SEQUENCE [LARGE SCALE GENOMIC DNA]</scope>
    <source>
        <strain evidence="2">JCM 15313</strain>
    </source>
</reference>